<dbReference type="EMBL" id="UFUZ01000003">
    <property type="protein sequence ID" value="SUX41170.1"/>
    <property type="molecule type" value="Genomic_DNA"/>
</dbReference>
<dbReference type="AlphaFoldDB" id="A0A381F3N4"/>
<evidence type="ECO:0000313" key="2">
    <source>
        <dbReference type="EMBL" id="SUX41170.1"/>
    </source>
</evidence>
<protein>
    <submittedName>
        <fullName evidence="2">Uncharacterized protein</fullName>
    </submittedName>
</protein>
<proteinExistence type="predicted"/>
<dbReference type="RefSeq" id="WP_115631431.1">
    <property type="nucleotide sequence ID" value="NZ_JANKIR010000022.1"/>
</dbReference>
<gene>
    <name evidence="2" type="ORF">NCTC12264_01988</name>
</gene>
<accession>A0A381F3N4</accession>
<dbReference type="Proteomes" id="UP000254161">
    <property type="component" value="Unassembled WGS sequence"/>
</dbReference>
<organism evidence="2 3">
    <name type="scientific">Campylobacter upsaliensis</name>
    <dbReference type="NCBI Taxonomy" id="28080"/>
    <lineage>
        <taxon>Bacteria</taxon>
        <taxon>Pseudomonadati</taxon>
        <taxon>Campylobacterota</taxon>
        <taxon>Epsilonproteobacteria</taxon>
        <taxon>Campylobacterales</taxon>
        <taxon>Campylobacteraceae</taxon>
        <taxon>Campylobacter</taxon>
    </lineage>
</organism>
<evidence type="ECO:0000313" key="3">
    <source>
        <dbReference type="Proteomes" id="UP000254161"/>
    </source>
</evidence>
<reference evidence="2 3" key="1">
    <citation type="submission" date="2018-06" db="EMBL/GenBank/DDBJ databases">
        <authorList>
            <consortium name="Pathogen Informatics"/>
            <person name="Doyle S."/>
        </authorList>
    </citation>
    <scope>NUCLEOTIDE SEQUENCE [LARGE SCALE GENOMIC DNA]</scope>
    <source>
        <strain evidence="2 3">NCTC12264</strain>
    </source>
</reference>
<name>A0A381F3N4_CAMUP</name>
<evidence type="ECO:0000256" key="1">
    <source>
        <dbReference type="SAM" id="MobiDB-lite"/>
    </source>
</evidence>
<feature type="compositionally biased region" description="Basic and acidic residues" evidence="1">
    <location>
        <begin position="203"/>
        <end position="217"/>
    </location>
</feature>
<sequence>MKKIVDNEDIESIKVDFLSLDEKLLGKDLKENLESKNPFTDLEEVGAVFSFLSHIDAVQNQKNIFLGKVENKPLNFKMELKNKNNEKINEYFFNNINLGEGNFTQGIEHLLSLGMTKEKGTLLQKLNKHLHIPNDLNLEKLKNYGYSTLETIKDISQSKILGDELSSFIDGFVKNAFSNNNKEQKKETKKELTSAQQEMLAKVKEFSSQKKSKDKEYSLSNNRKSIAMSR</sequence>
<feature type="region of interest" description="Disordered" evidence="1">
    <location>
        <begin position="203"/>
        <end position="230"/>
    </location>
</feature>